<gene>
    <name evidence="1" type="ORF">CWO92_03845</name>
</gene>
<reference evidence="1 2" key="1">
    <citation type="submission" date="2017-11" db="EMBL/GenBank/DDBJ databases">
        <title>Bacillus camelliae sp. nov., isolated from pu'er tea.</title>
        <authorList>
            <person name="Niu L."/>
        </authorList>
    </citation>
    <scope>NUCLEOTIDE SEQUENCE [LARGE SCALE GENOMIC DNA]</scope>
    <source>
        <strain evidence="1 2">7578-1</strain>
    </source>
</reference>
<proteinExistence type="predicted"/>
<accession>A0A2N3LP01</accession>
<dbReference type="Proteomes" id="UP000233440">
    <property type="component" value="Unassembled WGS sequence"/>
</dbReference>
<dbReference type="EMBL" id="PIQO01000002">
    <property type="protein sequence ID" value="PKR86243.1"/>
    <property type="molecule type" value="Genomic_DNA"/>
</dbReference>
<dbReference type="AlphaFoldDB" id="A0A2N3LP01"/>
<evidence type="ECO:0000313" key="2">
    <source>
        <dbReference type="Proteomes" id="UP000233440"/>
    </source>
</evidence>
<name>A0A2N3LP01_9BACI</name>
<evidence type="ECO:0000313" key="1">
    <source>
        <dbReference type="EMBL" id="PKR86243.1"/>
    </source>
</evidence>
<sequence>MELHTFFFYFYGEIEFVEFRLKEQVRAKREGGRVSFRKVSKGQVKAKREGGCPLERFKRTS</sequence>
<protein>
    <submittedName>
        <fullName evidence="1">Uncharacterized protein</fullName>
    </submittedName>
</protein>
<keyword evidence="2" id="KW-1185">Reference proteome</keyword>
<organism evidence="1 2">
    <name type="scientific">Heyndrickxia camelliae</name>
    <dbReference type="NCBI Taxonomy" id="1707093"/>
    <lineage>
        <taxon>Bacteria</taxon>
        <taxon>Bacillati</taxon>
        <taxon>Bacillota</taxon>
        <taxon>Bacilli</taxon>
        <taxon>Bacillales</taxon>
        <taxon>Bacillaceae</taxon>
        <taxon>Heyndrickxia</taxon>
    </lineage>
</organism>
<dbReference type="RefSeq" id="WP_101352882.1">
    <property type="nucleotide sequence ID" value="NZ_PIQO01000002.1"/>
</dbReference>
<comment type="caution">
    <text evidence="1">The sequence shown here is derived from an EMBL/GenBank/DDBJ whole genome shotgun (WGS) entry which is preliminary data.</text>
</comment>